<evidence type="ECO:0000313" key="2">
    <source>
        <dbReference type="EMBL" id="GAH13258.1"/>
    </source>
</evidence>
<dbReference type="AlphaFoldDB" id="X1EXB2"/>
<name>X1EXB2_9ZZZZ</name>
<protein>
    <submittedName>
        <fullName evidence="2">Uncharacterized protein</fullName>
    </submittedName>
</protein>
<feature type="non-terminal residue" evidence="2">
    <location>
        <position position="1"/>
    </location>
</feature>
<evidence type="ECO:0000256" key="1">
    <source>
        <dbReference type="SAM" id="Phobius"/>
    </source>
</evidence>
<reference evidence="2" key="1">
    <citation type="journal article" date="2014" name="Front. Microbiol.">
        <title>High frequency of phylogenetically diverse reductive dehalogenase-homologous genes in deep subseafloor sedimentary metagenomes.</title>
        <authorList>
            <person name="Kawai M."/>
            <person name="Futagami T."/>
            <person name="Toyoda A."/>
            <person name="Takaki Y."/>
            <person name="Nishi S."/>
            <person name="Hori S."/>
            <person name="Arai W."/>
            <person name="Tsubouchi T."/>
            <person name="Morono Y."/>
            <person name="Uchiyama I."/>
            <person name="Ito T."/>
            <person name="Fujiyama A."/>
            <person name="Inagaki F."/>
            <person name="Takami H."/>
        </authorList>
    </citation>
    <scope>NUCLEOTIDE SEQUENCE</scope>
    <source>
        <strain evidence="2">Expedition CK06-06</strain>
    </source>
</reference>
<accession>X1EXB2</accession>
<proteinExistence type="predicted"/>
<gene>
    <name evidence="2" type="ORF">S01H4_64745</name>
</gene>
<comment type="caution">
    <text evidence="2">The sequence shown here is derived from an EMBL/GenBank/DDBJ whole genome shotgun (WGS) entry which is preliminary data.</text>
</comment>
<sequence>AWGILPEEGIIPFLDISRMQEQFSGATQVTPEVETQEEESEQEEESFWINSNCIICGYFLRASPLISICLASASAWTITCSFLIYGNMF</sequence>
<organism evidence="2">
    <name type="scientific">marine sediment metagenome</name>
    <dbReference type="NCBI Taxonomy" id="412755"/>
    <lineage>
        <taxon>unclassified sequences</taxon>
        <taxon>metagenomes</taxon>
        <taxon>ecological metagenomes</taxon>
    </lineage>
</organism>
<keyword evidence="1" id="KW-0812">Transmembrane</keyword>
<feature type="transmembrane region" description="Helical" evidence="1">
    <location>
        <begin position="65"/>
        <end position="85"/>
    </location>
</feature>
<dbReference type="EMBL" id="BART01039367">
    <property type="protein sequence ID" value="GAH13258.1"/>
    <property type="molecule type" value="Genomic_DNA"/>
</dbReference>
<keyword evidence="1" id="KW-1133">Transmembrane helix</keyword>
<keyword evidence="1" id="KW-0472">Membrane</keyword>